<sequence length="122" mass="12545">MPDGAPGESREPGTPPAEDDDTSSQIEAVIVLAGVDPDGKSVSASGYVSGLIETGGKCTFEFAGDGRVVRVASEGIADRMTTSCGVISAPVSDFAVGLWTVTLKYELDTVSTMSQPMNVEIS</sequence>
<evidence type="ECO:0000313" key="3">
    <source>
        <dbReference type="Proteomes" id="UP000029864"/>
    </source>
</evidence>
<evidence type="ECO:0000256" key="1">
    <source>
        <dbReference type="SAM" id="MobiDB-lite"/>
    </source>
</evidence>
<comment type="caution">
    <text evidence="2">The sequence shown here is derived from an EMBL/GenBank/DDBJ whole genome shotgun (WGS) entry which is preliminary data.</text>
</comment>
<keyword evidence="3" id="KW-1185">Reference proteome</keyword>
<evidence type="ECO:0000313" key="2">
    <source>
        <dbReference type="EMBL" id="KGJ77106.1"/>
    </source>
</evidence>
<protein>
    <submittedName>
        <fullName evidence="2">Uncharacterized protein</fullName>
    </submittedName>
</protein>
<accession>A0A099JG15</accession>
<proteinExistence type="predicted"/>
<dbReference type="EMBL" id="JPXF01000028">
    <property type="protein sequence ID" value="KGJ77106.1"/>
    <property type="molecule type" value="Genomic_DNA"/>
</dbReference>
<organism evidence="2 3">
    <name type="scientific">Cryobacterium roopkundense</name>
    <dbReference type="NCBI Taxonomy" id="1001240"/>
    <lineage>
        <taxon>Bacteria</taxon>
        <taxon>Bacillati</taxon>
        <taxon>Actinomycetota</taxon>
        <taxon>Actinomycetes</taxon>
        <taxon>Micrococcales</taxon>
        <taxon>Microbacteriaceae</taxon>
        <taxon>Cryobacterium</taxon>
    </lineage>
</organism>
<reference evidence="2 3" key="1">
    <citation type="submission" date="2014-08" db="EMBL/GenBank/DDBJ databases">
        <authorList>
            <person name="Sisinthy S."/>
        </authorList>
    </citation>
    <scope>NUCLEOTIDE SEQUENCE [LARGE SCALE GENOMIC DNA]</scope>
    <source>
        <strain evidence="2 3">RuG17</strain>
    </source>
</reference>
<dbReference type="eggNOG" id="ENOG50329T5">
    <property type="taxonomic scope" value="Bacteria"/>
</dbReference>
<feature type="region of interest" description="Disordered" evidence="1">
    <location>
        <begin position="1"/>
        <end position="23"/>
    </location>
</feature>
<dbReference type="Proteomes" id="UP000029864">
    <property type="component" value="Unassembled WGS sequence"/>
</dbReference>
<dbReference type="STRING" id="1001240.GY21_08475"/>
<name>A0A099JG15_9MICO</name>
<dbReference type="AlphaFoldDB" id="A0A099JG15"/>
<gene>
    <name evidence="2" type="ORF">GY21_08475</name>
</gene>